<accession>A0ABV3DIN0</accession>
<dbReference type="InterPro" id="IPR042099">
    <property type="entry name" value="ANL_N_sf"/>
</dbReference>
<keyword evidence="3" id="KW-0436">Ligase</keyword>
<dbReference type="InterPro" id="IPR020845">
    <property type="entry name" value="AMP-binding_CS"/>
</dbReference>
<sequence length="552" mass="58629">MSTFIETIVAVAAETPKGMTTGEPHQPVRRQWREIVEKARGGAAELVASGLRPGDAVAILGAELSQAVHAAVSVWLAGGSTTMLHEPGHRANPEAWQASTLHALRTVDASLVLLGRPYEPVAEVLRARGYDARLIEELERPDADTTFAPVQVGEDAPILLQLTSGSTSEPKAARITHGNLMANLRDFTRARDFGRPDDVLVSWVPLFHDMGMVGCFIGSMVSGMELVAITPVEFLRYPGLWQELMHKYRGTITAAPNFAYLLMARQLANTEPGSLDLSCVRIMGNGGEPIDADGMHMLETVGARFGLDPRVLAPVYGAAENGVLITMASEGDGVIIDTVDAAALEKDRRAVPADPGAAPSEVRRFPLLGYVLPSVSARIVGEKGEVLGEREVGGVQLRGASVTGSYCTEDGVVPATDADGWLDIGDDGYFVGDRLVICGRRKDVIIMGGRNIFPTDIERAATAVEGVRAGNVIAVRVAEDGAGGIQKEGFAVLAESRQHADPEAAERIRDAVAARVLSDVGVRPARVVVLPPATLPKTSSGKLRRSAALNLL</sequence>
<reference evidence="3 4" key="1">
    <citation type="submission" date="2024-06" db="EMBL/GenBank/DDBJ databases">
        <title>The Natural Products Discovery Center: Release of the First 8490 Sequenced Strains for Exploring Actinobacteria Biosynthetic Diversity.</title>
        <authorList>
            <person name="Kalkreuter E."/>
            <person name="Kautsar S.A."/>
            <person name="Yang D."/>
            <person name="Bader C.D."/>
            <person name="Teijaro C.N."/>
            <person name="Fluegel L."/>
            <person name="Davis C.M."/>
            <person name="Simpson J.R."/>
            <person name="Lauterbach L."/>
            <person name="Steele A.D."/>
            <person name="Gui C."/>
            <person name="Meng S."/>
            <person name="Li G."/>
            <person name="Viehrig K."/>
            <person name="Ye F."/>
            <person name="Su P."/>
            <person name="Kiefer A.F."/>
            <person name="Nichols A."/>
            <person name="Cepeda A.J."/>
            <person name="Yan W."/>
            <person name="Fan B."/>
            <person name="Jiang Y."/>
            <person name="Adhikari A."/>
            <person name="Zheng C.-J."/>
            <person name="Schuster L."/>
            <person name="Cowan T.M."/>
            <person name="Smanski M.J."/>
            <person name="Chevrette M.G."/>
            <person name="De Carvalho L.P.S."/>
            <person name="Shen B."/>
        </authorList>
    </citation>
    <scope>NUCLEOTIDE SEQUENCE [LARGE SCALE GENOMIC DNA]</scope>
    <source>
        <strain evidence="3 4">NPDC048946</strain>
    </source>
</reference>
<dbReference type="PANTHER" id="PTHR22754:SF32">
    <property type="entry name" value="DISCO-INTERACTING PROTEIN 2"/>
    <property type="match status" value="1"/>
</dbReference>
<dbReference type="Proteomes" id="UP001551482">
    <property type="component" value="Unassembled WGS sequence"/>
</dbReference>
<dbReference type="Pfam" id="PF00501">
    <property type="entry name" value="AMP-binding"/>
    <property type="match status" value="1"/>
</dbReference>
<dbReference type="Gene3D" id="3.40.50.12780">
    <property type="entry name" value="N-terminal domain of ligase-like"/>
    <property type="match status" value="1"/>
</dbReference>
<evidence type="ECO:0000256" key="1">
    <source>
        <dbReference type="ARBA" id="ARBA00006432"/>
    </source>
</evidence>
<evidence type="ECO:0000259" key="2">
    <source>
        <dbReference type="Pfam" id="PF00501"/>
    </source>
</evidence>
<evidence type="ECO:0000313" key="4">
    <source>
        <dbReference type="Proteomes" id="UP001551482"/>
    </source>
</evidence>
<dbReference type="PROSITE" id="PS00455">
    <property type="entry name" value="AMP_BINDING"/>
    <property type="match status" value="1"/>
</dbReference>
<name>A0ABV3DIN0_9ACTN</name>
<dbReference type="InterPro" id="IPR045851">
    <property type="entry name" value="AMP-bd_C_sf"/>
</dbReference>
<dbReference type="PANTHER" id="PTHR22754">
    <property type="entry name" value="DISCO-INTERACTING PROTEIN 2 DIP2 -RELATED"/>
    <property type="match status" value="1"/>
</dbReference>
<dbReference type="SUPFAM" id="SSF56801">
    <property type="entry name" value="Acetyl-CoA synthetase-like"/>
    <property type="match status" value="1"/>
</dbReference>
<keyword evidence="4" id="KW-1185">Reference proteome</keyword>
<protein>
    <submittedName>
        <fullName evidence="3">Long-chain-fatty-acid--CoA ligase</fullName>
    </submittedName>
</protein>
<gene>
    <name evidence="3" type="ORF">AB0C36_16240</name>
</gene>
<dbReference type="NCBIfam" id="NF005850">
    <property type="entry name" value="PRK07768.1"/>
    <property type="match status" value="1"/>
</dbReference>
<dbReference type="RefSeq" id="WP_358354294.1">
    <property type="nucleotide sequence ID" value="NZ_JBEZFP010000036.1"/>
</dbReference>
<dbReference type="InterPro" id="IPR000873">
    <property type="entry name" value="AMP-dep_synth/lig_dom"/>
</dbReference>
<evidence type="ECO:0000313" key="3">
    <source>
        <dbReference type="EMBL" id="MEU8135054.1"/>
    </source>
</evidence>
<dbReference type="EMBL" id="JBEZFP010000036">
    <property type="protein sequence ID" value="MEU8135054.1"/>
    <property type="molecule type" value="Genomic_DNA"/>
</dbReference>
<dbReference type="GO" id="GO:0016874">
    <property type="term" value="F:ligase activity"/>
    <property type="evidence" value="ECO:0007669"/>
    <property type="project" value="UniProtKB-KW"/>
</dbReference>
<comment type="similarity">
    <text evidence="1">Belongs to the ATP-dependent AMP-binding enzyme family.</text>
</comment>
<comment type="caution">
    <text evidence="3">The sequence shown here is derived from an EMBL/GenBank/DDBJ whole genome shotgun (WGS) entry which is preliminary data.</text>
</comment>
<proteinExistence type="inferred from homology"/>
<organism evidence="3 4">
    <name type="scientific">Streptodolium elevatio</name>
    <dbReference type="NCBI Taxonomy" id="3157996"/>
    <lineage>
        <taxon>Bacteria</taxon>
        <taxon>Bacillati</taxon>
        <taxon>Actinomycetota</taxon>
        <taxon>Actinomycetes</taxon>
        <taxon>Kitasatosporales</taxon>
        <taxon>Streptomycetaceae</taxon>
        <taxon>Streptodolium</taxon>
    </lineage>
</organism>
<dbReference type="Gene3D" id="3.30.300.30">
    <property type="match status" value="1"/>
</dbReference>
<feature type="domain" description="AMP-dependent synthetase/ligase" evidence="2">
    <location>
        <begin position="31"/>
        <end position="406"/>
    </location>
</feature>